<feature type="site" description="Catalytically relevant" evidence="6">
    <location>
        <position position="152"/>
    </location>
</feature>
<evidence type="ECO:0000259" key="9">
    <source>
        <dbReference type="PROSITE" id="PS51464"/>
    </source>
</evidence>
<evidence type="ECO:0000256" key="7">
    <source>
        <dbReference type="PROSITE-ProRule" id="PRU00703"/>
    </source>
</evidence>
<dbReference type="PIRSF" id="PIRSF004692">
    <property type="entry name" value="KdsD_KpsF"/>
    <property type="match status" value="1"/>
</dbReference>
<evidence type="ECO:0000256" key="6">
    <source>
        <dbReference type="PIRSR" id="PIRSR004692-3"/>
    </source>
</evidence>
<dbReference type="PROSITE" id="PS51464">
    <property type="entry name" value="SIS"/>
    <property type="match status" value="1"/>
</dbReference>
<feature type="site" description="Catalytically relevant" evidence="6">
    <location>
        <position position="193"/>
    </location>
</feature>
<dbReference type="GO" id="GO:0019146">
    <property type="term" value="F:arabinose-5-phosphate isomerase activity"/>
    <property type="evidence" value="ECO:0007669"/>
    <property type="project" value="UniProtKB-ARBA"/>
</dbReference>
<dbReference type="Gene3D" id="3.10.580.10">
    <property type="entry name" value="CBS-domain"/>
    <property type="match status" value="1"/>
</dbReference>
<dbReference type="PANTHER" id="PTHR42745">
    <property type="match status" value="1"/>
</dbReference>
<gene>
    <name evidence="10" type="ORF">IAA86_01470</name>
</gene>
<dbReference type="GO" id="GO:1901135">
    <property type="term" value="P:carbohydrate derivative metabolic process"/>
    <property type="evidence" value="ECO:0007669"/>
    <property type="project" value="InterPro"/>
</dbReference>
<dbReference type="Proteomes" id="UP000886865">
    <property type="component" value="Unassembled WGS sequence"/>
</dbReference>
<feature type="site" description="Catalytically relevant" evidence="6">
    <location>
        <position position="111"/>
    </location>
</feature>
<dbReference type="GO" id="GO:0046872">
    <property type="term" value="F:metal ion binding"/>
    <property type="evidence" value="ECO:0007669"/>
    <property type="project" value="UniProtKB-KW"/>
</dbReference>
<comment type="similarity">
    <text evidence="1 4">Belongs to the SIS family. GutQ/KpsF subfamily.</text>
</comment>
<evidence type="ECO:0000256" key="5">
    <source>
        <dbReference type="PIRSR" id="PIRSR004692-2"/>
    </source>
</evidence>
<dbReference type="AlphaFoldDB" id="A0A9D1JY57"/>
<dbReference type="GO" id="GO:0097367">
    <property type="term" value="F:carbohydrate derivative binding"/>
    <property type="evidence" value="ECO:0007669"/>
    <property type="project" value="InterPro"/>
</dbReference>
<dbReference type="FunFam" id="3.40.50.10490:FF:000011">
    <property type="entry name" value="Arabinose 5-phosphate isomerase"/>
    <property type="match status" value="1"/>
</dbReference>
<evidence type="ECO:0000256" key="3">
    <source>
        <dbReference type="ARBA" id="ARBA00023122"/>
    </source>
</evidence>
<keyword evidence="2" id="KW-0677">Repeat</keyword>
<feature type="domain" description="CBS" evidence="8">
    <location>
        <begin position="210"/>
        <end position="269"/>
    </location>
</feature>
<dbReference type="InterPro" id="IPR050986">
    <property type="entry name" value="GutQ/KpsF_isomerases"/>
</dbReference>
<dbReference type="InterPro" id="IPR004800">
    <property type="entry name" value="KdsD/KpsF-type"/>
</dbReference>
<dbReference type="InterPro" id="IPR001347">
    <property type="entry name" value="SIS_dom"/>
</dbReference>
<keyword evidence="10" id="KW-0413">Isomerase</keyword>
<dbReference type="PROSITE" id="PS51371">
    <property type="entry name" value="CBS"/>
    <property type="match status" value="2"/>
</dbReference>
<evidence type="ECO:0000256" key="4">
    <source>
        <dbReference type="PIRNR" id="PIRNR004692"/>
    </source>
</evidence>
<comment type="caution">
    <text evidence="10">The sequence shown here is derived from an EMBL/GenBank/DDBJ whole genome shotgun (WGS) entry which is preliminary data.</text>
</comment>
<evidence type="ECO:0000256" key="2">
    <source>
        <dbReference type="ARBA" id="ARBA00022737"/>
    </source>
</evidence>
<dbReference type="InterPro" id="IPR046342">
    <property type="entry name" value="CBS_dom_sf"/>
</dbReference>
<evidence type="ECO:0000259" key="8">
    <source>
        <dbReference type="PROSITE" id="PS51371"/>
    </source>
</evidence>
<proteinExistence type="inferred from homology"/>
<organism evidence="10 11">
    <name type="scientific">Candidatus Galligastranaerophilus intestinavium</name>
    <dbReference type="NCBI Taxonomy" id="2840836"/>
    <lineage>
        <taxon>Bacteria</taxon>
        <taxon>Candidatus Galligastranaerophilus</taxon>
    </lineage>
</organism>
<keyword evidence="5" id="KW-0479">Metal-binding</keyword>
<evidence type="ECO:0000313" key="10">
    <source>
        <dbReference type="EMBL" id="HIS73673.1"/>
    </source>
</evidence>
<dbReference type="PANTHER" id="PTHR42745:SF1">
    <property type="entry name" value="ARABINOSE 5-PHOSPHATE ISOMERASE KDSD"/>
    <property type="match status" value="1"/>
</dbReference>
<dbReference type="SMART" id="SM00116">
    <property type="entry name" value="CBS"/>
    <property type="match status" value="2"/>
</dbReference>
<evidence type="ECO:0000256" key="1">
    <source>
        <dbReference type="ARBA" id="ARBA00008165"/>
    </source>
</evidence>
<accession>A0A9D1JY57</accession>
<reference evidence="10" key="2">
    <citation type="journal article" date="2021" name="PeerJ">
        <title>Extensive microbial diversity within the chicken gut microbiome revealed by metagenomics and culture.</title>
        <authorList>
            <person name="Gilroy R."/>
            <person name="Ravi A."/>
            <person name="Getino M."/>
            <person name="Pursley I."/>
            <person name="Horton D.L."/>
            <person name="Alikhan N.F."/>
            <person name="Baker D."/>
            <person name="Gharbi K."/>
            <person name="Hall N."/>
            <person name="Watson M."/>
            <person name="Adriaenssens E.M."/>
            <person name="Foster-Nyarko E."/>
            <person name="Jarju S."/>
            <person name="Secka A."/>
            <person name="Antonio M."/>
            <person name="Oren A."/>
            <person name="Chaudhuri R.R."/>
            <person name="La Ragione R."/>
            <person name="Hildebrand F."/>
            <person name="Pallen M.J."/>
        </authorList>
    </citation>
    <scope>NUCLEOTIDE SEQUENCE</scope>
    <source>
        <strain evidence="10">CHK152-2871</strain>
    </source>
</reference>
<feature type="binding site" evidence="5">
    <location>
        <position position="82"/>
    </location>
    <ligand>
        <name>Zn(2+)</name>
        <dbReference type="ChEBI" id="CHEBI:29105"/>
    </ligand>
</feature>
<dbReference type="InterPro" id="IPR035474">
    <property type="entry name" value="SIS_Kpsf"/>
</dbReference>
<keyword evidence="5" id="KW-0862">Zinc</keyword>
<dbReference type="EMBL" id="DVJQ01000012">
    <property type="protein sequence ID" value="HIS73673.1"/>
    <property type="molecule type" value="Genomic_DNA"/>
</dbReference>
<protein>
    <submittedName>
        <fullName evidence="10">KpsF/GutQ family sugar-phosphate isomerase</fullName>
    </submittedName>
</protein>
<dbReference type="NCBIfam" id="TIGR00393">
    <property type="entry name" value="kpsF"/>
    <property type="match status" value="1"/>
</dbReference>
<dbReference type="SUPFAM" id="SSF53697">
    <property type="entry name" value="SIS domain"/>
    <property type="match status" value="1"/>
</dbReference>
<feature type="site" description="Catalytically relevant" evidence="6">
    <location>
        <position position="59"/>
    </location>
</feature>
<dbReference type="InterPro" id="IPR046348">
    <property type="entry name" value="SIS_dom_sf"/>
</dbReference>
<dbReference type="InterPro" id="IPR000644">
    <property type="entry name" value="CBS_dom"/>
</dbReference>
<dbReference type="CDD" id="cd04604">
    <property type="entry name" value="CBS_pair_SIS_assoc"/>
    <property type="match status" value="1"/>
</dbReference>
<evidence type="ECO:0000313" key="11">
    <source>
        <dbReference type="Proteomes" id="UP000886865"/>
    </source>
</evidence>
<dbReference type="CDD" id="cd05014">
    <property type="entry name" value="SIS_Kpsf"/>
    <property type="match status" value="1"/>
</dbReference>
<keyword evidence="3 7" id="KW-0129">CBS domain</keyword>
<dbReference type="GO" id="GO:0005975">
    <property type="term" value="P:carbohydrate metabolic process"/>
    <property type="evidence" value="ECO:0007669"/>
    <property type="project" value="InterPro"/>
</dbReference>
<name>A0A9D1JY57_9BACT</name>
<reference evidence="10" key="1">
    <citation type="submission" date="2020-10" db="EMBL/GenBank/DDBJ databases">
        <authorList>
            <person name="Gilroy R."/>
        </authorList>
    </citation>
    <scope>NUCLEOTIDE SEQUENCE</scope>
    <source>
        <strain evidence="10">CHK152-2871</strain>
    </source>
</reference>
<sequence length="329" mass="35021">MQNSAIINSIDLIESAKEVFDIEANSVLELKNRLNGDFIKAIDIIYASKGKVVVTGMGKSGLIGRKIASTLCSTGTPAVFLHPAESTHGDSGIISRSDVVIAISNSGETKELLNLLPLILRFGVPLIGVTGGLNSTLAQKSDVVLNISVKREACPLNKAPTASTTATLAMGDAIAVCLLKKRGFSYEDFLLYHPSGSLGKGILYKVGELMVKGDDIPVISQDVSFEQAIVFVSEKRLGTALLVDDNSKLQGVLTDGDIRRAVIKHPNVSNLMVKDVMTKNPKTICESELCAKALAIMEKFSITSLAVVDENNVPVGLLHIHDLLRAGVA</sequence>
<feature type="domain" description="CBS" evidence="8">
    <location>
        <begin position="277"/>
        <end position="329"/>
    </location>
</feature>
<dbReference type="Pfam" id="PF00571">
    <property type="entry name" value="CBS"/>
    <property type="match status" value="2"/>
</dbReference>
<feature type="domain" description="SIS" evidence="9">
    <location>
        <begin position="41"/>
        <end position="184"/>
    </location>
</feature>
<dbReference type="Gene3D" id="3.40.50.10490">
    <property type="entry name" value="Glucose-6-phosphate isomerase like protein, domain 1"/>
    <property type="match status" value="1"/>
</dbReference>
<dbReference type="Pfam" id="PF01380">
    <property type="entry name" value="SIS"/>
    <property type="match status" value="1"/>
</dbReference>